<proteinExistence type="predicted"/>
<dbReference type="GeneID" id="36842552"/>
<evidence type="ECO:0000313" key="1">
    <source>
        <dbReference type="EMBL" id="AVK75839.1"/>
    </source>
</evidence>
<dbReference type="KEGG" id="vg:36842552"/>
<name>A0A2U7UBK4_9VIRU</name>
<organism evidence="1">
    <name type="scientific">Pandoravirus neocaledonia</name>
    <dbReference type="NCBI Taxonomy" id="2107708"/>
    <lineage>
        <taxon>Viruses</taxon>
        <taxon>Pandoravirus</taxon>
    </lineage>
</organism>
<dbReference type="EMBL" id="MG011690">
    <property type="protein sequence ID" value="AVK75839.1"/>
    <property type="molecule type" value="Genomic_DNA"/>
</dbReference>
<reference evidence="1" key="1">
    <citation type="journal article" date="2018" name="Nat. Commun.">
        <title>Diversity and evolution of the emerging Pandoraviridae family.</title>
        <authorList>
            <person name="Legendre M."/>
            <person name="Fabre E."/>
            <person name="Poirot O."/>
            <person name="Jeudy S."/>
            <person name="Lartigue A."/>
            <person name="Alempic J.M."/>
            <person name="Beucher L."/>
            <person name="Philippe N."/>
            <person name="Bertaux L."/>
            <person name="Christo-Foroux E."/>
            <person name="Labadie K."/>
            <person name="Coute Y."/>
            <person name="Abergel C."/>
            <person name="Claverie J.M."/>
        </authorList>
    </citation>
    <scope>NUCLEOTIDE SEQUENCE [LARGE SCALE GENOMIC DNA]</scope>
    <source>
        <strain evidence="1">Neocaledonia</strain>
    </source>
</reference>
<dbReference type="Proteomes" id="UP000249287">
    <property type="component" value="Segment"/>
</dbReference>
<sequence length="116" mass="11567">MGQATETVTFAGARARWLCAAAVVVWLAGTGDAMSAVSSANGMASRAVRGALDGACFVAFMAASVRLALQRAGCSWQSPTRSIIAAAAAGALVPSSMQATPWSLALFCGCALVGAL</sequence>
<gene>
    <name evidence="1" type="ORF">pneo_cds_232</name>
</gene>
<protein>
    <submittedName>
        <fullName evidence="1">Uncharacterized protein</fullName>
    </submittedName>
</protein>
<dbReference type="RefSeq" id="YP_009481842.1">
    <property type="nucleotide sequence ID" value="NC_037666.1"/>
</dbReference>
<accession>A0A2U7UBK4</accession>